<dbReference type="RefSeq" id="WP_072984290.1">
    <property type="nucleotide sequence ID" value="NZ_FQXT01000005.1"/>
</dbReference>
<evidence type="ECO:0000313" key="9">
    <source>
        <dbReference type="Proteomes" id="UP000290037"/>
    </source>
</evidence>
<dbReference type="InterPro" id="IPR022720">
    <property type="entry name" value="Motility-assoc_prot_GldM_N"/>
</dbReference>
<dbReference type="Proteomes" id="UP000184240">
    <property type="component" value="Unassembled WGS sequence"/>
</dbReference>
<keyword evidence="1" id="KW-0812">Transmembrane</keyword>
<keyword evidence="1" id="KW-0472">Membrane</keyword>
<feature type="domain" description="Gliding motility-associated protein GldM C-terminal" evidence="2">
    <location>
        <begin position="404"/>
        <end position="508"/>
    </location>
</feature>
<dbReference type="InterPro" id="IPR048406">
    <property type="entry name" value="GldM_Ig-like-2"/>
</dbReference>
<name>A0A1M5ZD21_9FLAO</name>
<keyword evidence="9" id="KW-1185">Reference proteome</keyword>
<dbReference type="InterPro" id="IPR048405">
    <property type="entry name" value="GldM_Ig-like-1"/>
</dbReference>
<dbReference type="AlphaFoldDB" id="A0A1M5ZD21"/>
<evidence type="ECO:0000259" key="2">
    <source>
        <dbReference type="Pfam" id="PF12080"/>
    </source>
</evidence>
<dbReference type="NCBIfam" id="TIGR03517">
    <property type="entry name" value="GldM_gliding"/>
    <property type="match status" value="1"/>
</dbReference>
<dbReference type="Proteomes" id="UP000290037">
    <property type="component" value="Unassembled WGS sequence"/>
</dbReference>
<evidence type="ECO:0000259" key="4">
    <source>
        <dbReference type="Pfam" id="PF21601"/>
    </source>
</evidence>
<evidence type="ECO:0000259" key="3">
    <source>
        <dbReference type="Pfam" id="PF12081"/>
    </source>
</evidence>
<dbReference type="InterPro" id="IPR019859">
    <property type="entry name" value="Motility-assoc_prot_GldM"/>
</dbReference>
<feature type="domain" description="Gliding motility-associated protein GldM first immunoglobulin-like" evidence="4">
    <location>
        <begin position="221"/>
        <end position="317"/>
    </location>
</feature>
<dbReference type="Pfam" id="PF21601">
    <property type="entry name" value="GldM_2nd"/>
    <property type="match status" value="1"/>
</dbReference>
<organism evidence="7 8">
    <name type="scientific">Leeuwenhoekiella palythoae</name>
    <dbReference type="NCBI Taxonomy" id="573501"/>
    <lineage>
        <taxon>Bacteria</taxon>
        <taxon>Pseudomonadati</taxon>
        <taxon>Bacteroidota</taxon>
        <taxon>Flavobacteriia</taxon>
        <taxon>Flavobacteriales</taxon>
        <taxon>Flavobacteriaceae</taxon>
        <taxon>Leeuwenhoekiella</taxon>
    </lineage>
</organism>
<dbReference type="Pfam" id="PF21602">
    <property type="entry name" value="GldM_3rd"/>
    <property type="match status" value="1"/>
</dbReference>
<evidence type="ECO:0000259" key="5">
    <source>
        <dbReference type="Pfam" id="PF21602"/>
    </source>
</evidence>
<reference evidence="6 9" key="3">
    <citation type="submission" date="2018-07" db="EMBL/GenBank/DDBJ databases">
        <title>Leeuwenhoekiella genomics.</title>
        <authorList>
            <person name="Tahon G."/>
            <person name="Willems A."/>
        </authorList>
    </citation>
    <scope>NUCLEOTIDE SEQUENCE [LARGE SCALE GENOMIC DNA]</scope>
    <source>
        <strain evidence="6 9">LMG 24856</strain>
    </source>
</reference>
<feature type="domain" description="Gliding motility-associated protein GldM N-terminal" evidence="3">
    <location>
        <begin position="31"/>
        <end position="217"/>
    </location>
</feature>
<reference evidence="8" key="2">
    <citation type="submission" date="2016-11" db="EMBL/GenBank/DDBJ databases">
        <authorList>
            <person name="Varghese N."/>
            <person name="Submissions S."/>
        </authorList>
    </citation>
    <scope>NUCLEOTIDE SEQUENCE [LARGE SCALE GENOMIC DNA]</scope>
    <source>
        <strain evidence="8">DSM 19859</strain>
    </source>
</reference>
<sequence length="510" mass="55921">MAGGGQSPRQKMINLMYLVFIAMIAMNVDKEILNAFKIFDVKFTSSNARLEQDNQLAMAGLEEKATEQPAKYQPLLGKAKEVKEISDEFFNYLGSIKDTLTDGIDTSSYANLDKTAVLDELWFTGDRYTKQGDAFLAKIENYKSEMKNALGPEFSEVNAIIERTFAVEPQINKDGKKIDWLRYNFLGYPLAASITRFTQMQNDVRTAESEVYSSLLQGQLSKDVSLSNYQAIVIPEKTAFFSGENFKGKVVLGRFDNSLNFDKVVINGNEVDNLQAGQVVLDFPAGNVGTRKITGELVYTEEGEPKSIPINSEYAVINKPNSATISADKMNVVYRGVANPMTISFAGVADNNVSASAPGLSKGSGSSYVMNPGQGREVTISVSGTLADGTKVSDSKQFRIKDIPSPIGAVRGEDGILKMQRNSLEISEVSAKLPDFDFELNLRVTGFKFNVPGQPTVQVSGNKLDSRAKDVLRRAQRGSTVQIFDIDAQIAGNSSYRLKKVSPVLIELTN</sequence>
<proteinExistence type="predicted"/>
<keyword evidence="1" id="KW-1133">Transmembrane helix</keyword>
<dbReference type="STRING" id="573501.SAMN04487999_2951"/>
<feature type="transmembrane region" description="Helical" evidence="1">
    <location>
        <begin position="12"/>
        <end position="28"/>
    </location>
</feature>
<evidence type="ECO:0000313" key="8">
    <source>
        <dbReference type="Proteomes" id="UP000184240"/>
    </source>
</evidence>
<dbReference type="Pfam" id="PF12080">
    <property type="entry name" value="GldM_4th"/>
    <property type="match status" value="1"/>
</dbReference>
<dbReference type="EMBL" id="QOVN01000005">
    <property type="protein sequence ID" value="RXG28024.1"/>
    <property type="molecule type" value="Genomic_DNA"/>
</dbReference>
<dbReference type="EMBL" id="FQXT01000005">
    <property type="protein sequence ID" value="SHI22092.1"/>
    <property type="molecule type" value="Genomic_DNA"/>
</dbReference>
<protein>
    <submittedName>
        <fullName evidence="7">Protein involved in gliding motility GldM</fullName>
    </submittedName>
</protein>
<dbReference type="OrthoDB" id="1490890at2"/>
<gene>
    <name evidence="6" type="ORF">DSM01_2529</name>
    <name evidence="7" type="ORF">SAMN04487999_2951</name>
</gene>
<dbReference type="Pfam" id="PF12081">
    <property type="entry name" value="GldM_1st"/>
    <property type="match status" value="1"/>
</dbReference>
<reference evidence="7" key="1">
    <citation type="submission" date="2016-11" db="EMBL/GenBank/DDBJ databases">
        <authorList>
            <person name="Jaros S."/>
            <person name="Januszkiewicz K."/>
            <person name="Wedrychowicz H."/>
        </authorList>
    </citation>
    <scope>NUCLEOTIDE SEQUENCE [LARGE SCALE GENOMIC DNA]</scope>
    <source>
        <strain evidence="7">DSM 19859</strain>
    </source>
</reference>
<evidence type="ECO:0000313" key="7">
    <source>
        <dbReference type="EMBL" id="SHI22092.1"/>
    </source>
</evidence>
<accession>A0A1M5ZD21</accession>
<evidence type="ECO:0000313" key="6">
    <source>
        <dbReference type="EMBL" id="RXG28024.1"/>
    </source>
</evidence>
<feature type="domain" description="Gliding motility-associated protein GldM second immunoglobulin-like" evidence="5">
    <location>
        <begin position="322"/>
        <end position="401"/>
    </location>
</feature>
<evidence type="ECO:0000256" key="1">
    <source>
        <dbReference type="SAM" id="Phobius"/>
    </source>
</evidence>
<dbReference type="InterPro" id="IPR022719">
    <property type="entry name" value="Motility-assoc_prot_GldM_C"/>
</dbReference>